<evidence type="ECO:0000256" key="1">
    <source>
        <dbReference type="ARBA" id="ARBA00004123"/>
    </source>
</evidence>
<dbReference type="GO" id="GO:0005634">
    <property type="term" value="C:nucleus"/>
    <property type="evidence" value="ECO:0007669"/>
    <property type="project" value="UniProtKB-SubCell"/>
</dbReference>
<keyword evidence="6" id="KW-1185">Reference proteome</keyword>
<evidence type="ECO:0000259" key="4">
    <source>
        <dbReference type="PROSITE" id="PS51634"/>
    </source>
</evidence>
<dbReference type="PROSITE" id="PS51634">
    <property type="entry name" value="CRC"/>
    <property type="match status" value="1"/>
</dbReference>
<dbReference type="PANTHER" id="PTHR46159:SF6">
    <property type="entry name" value="OS12G0605300 PROTEIN"/>
    <property type="match status" value="1"/>
</dbReference>
<evidence type="ECO:0000256" key="3">
    <source>
        <dbReference type="ARBA" id="ARBA00023242"/>
    </source>
</evidence>
<dbReference type="SMART" id="SM01114">
    <property type="entry name" value="CXC"/>
    <property type="match status" value="1"/>
</dbReference>
<dbReference type="InterPro" id="IPR044522">
    <property type="entry name" value="TSO1-like"/>
</dbReference>
<gene>
    <name evidence="5" type="ORF">Golob_014422</name>
</gene>
<comment type="similarity">
    <text evidence="2">Belongs to the lin-54 family.</text>
</comment>
<evidence type="ECO:0000313" key="5">
    <source>
        <dbReference type="EMBL" id="MBA0557347.1"/>
    </source>
</evidence>
<dbReference type="GO" id="GO:0003700">
    <property type="term" value="F:DNA-binding transcription factor activity"/>
    <property type="evidence" value="ECO:0007669"/>
    <property type="project" value="InterPro"/>
</dbReference>
<organism evidence="5 6">
    <name type="scientific">Gossypium lobatum</name>
    <dbReference type="NCBI Taxonomy" id="34289"/>
    <lineage>
        <taxon>Eukaryota</taxon>
        <taxon>Viridiplantae</taxon>
        <taxon>Streptophyta</taxon>
        <taxon>Embryophyta</taxon>
        <taxon>Tracheophyta</taxon>
        <taxon>Spermatophyta</taxon>
        <taxon>Magnoliopsida</taxon>
        <taxon>eudicotyledons</taxon>
        <taxon>Gunneridae</taxon>
        <taxon>Pentapetalae</taxon>
        <taxon>rosids</taxon>
        <taxon>malvids</taxon>
        <taxon>Malvales</taxon>
        <taxon>Malvaceae</taxon>
        <taxon>Malvoideae</taxon>
        <taxon>Gossypium</taxon>
    </lineage>
</organism>
<sequence length="152" mass="17148">NGKTFPDETEACRRSRCLKLYCECFAGEIYCEDCFACENCLNKPDYEDMVLDIRHQIELRNPLAFAPPIVNPSNDSPNGDGNLMNTPSAKHKTGCKCKSDSYCWKEISRFFGGISIEEKLANLNIDEDEETLVQAVEEDVGIEKDYNLCMVG</sequence>
<reference evidence="5 6" key="1">
    <citation type="journal article" date="2019" name="Genome Biol. Evol.">
        <title>Insights into the evolution of the New World diploid cottons (Gossypium, subgenus Houzingenia) based on genome sequencing.</title>
        <authorList>
            <person name="Grover C.E."/>
            <person name="Arick M.A. 2nd"/>
            <person name="Thrash A."/>
            <person name="Conover J.L."/>
            <person name="Sanders W.S."/>
            <person name="Peterson D.G."/>
            <person name="Frelichowski J.E."/>
            <person name="Scheffler J.A."/>
            <person name="Scheffler B.E."/>
            <person name="Wendel J.F."/>
        </authorList>
    </citation>
    <scope>NUCLEOTIDE SEQUENCE [LARGE SCALE GENOMIC DNA]</scope>
    <source>
        <strain evidence="5">157</strain>
        <tissue evidence="5">Leaf</tissue>
    </source>
</reference>
<accession>A0A7J8LY04</accession>
<comment type="caution">
    <text evidence="5">The sequence shown here is derived from an EMBL/GenBank/DDBJ whole genome shotgun (WGS) entry which is preliminary data.</text>
</comment>
<dbReference type="Pfam" id="PF03638">
    <property type="entry name" value="TCR"/>
    <property type="match status" value="1"/>
</dbReference>
<dbReference type="AlphaFoldDB" id="A0A7J8LY04"/>
<dbReference type="PANTHER" id="PTHR46159">
    <property type="entry name" value="PROTEIN TESMIN/TSO1-LIKE CXC 2"/>
    <property type="match status" value="1"/>
</dbReference>
<dbReference type="InterPro" id="IPR033467">
    <property type="entry name" value="Tesmin/TSO1-like_CXC"/>
</dbReference>
<comment type="subcellular location">
    <subcellularLocation>
        <location evidence="1">Nucleus</location>
    </subcellularLocation>
</comment>
<dbReference type="InterPro" id="IPR005172">
    <property type="entry name" value="CRC"/>
</dbReference>
<feature type="non-terminal residue" evidence="5">
    <location>
        <position position="152"/>
    </location>
</feature>
<name>A0A7J8LY04_9ROSI</name>
<dbReference type="Proteomes" id="UP000593572">
    <property type="component" value="Unassembled WGS sequence"/>
</dbReference>
<proteinExistence type="inferred from homology"/>
<evidence type="ECO:0000313" key="6">
    <source>
        <dbReference type="Proteomes" id="UP000593572"/>
    </source>
</evidence>
<dbReference type="EMBL" id="JABEZX010000006">
    <property type="protein sequence ID" value="MBA0557347.1"/>
    <property type="molecule type" value="Genomic_DNA"/>
</dbReference>
<evidence type="ECO:0000256" key="2">
    <source>
        <dbReference type="ARBA" id="ARBA00007267"/>
    </source>
</evidence>
<protein>
    <recommendedName>
        <fullName evidence="4">CRC domain-containing protein</fullName>
    </recommendedName>
</protein>
<keyword evidence="3" id="KW-0539">Nucleus</keyword>
<feature type="domain" description="CRC" evidence="4">
    <location>
        <begin position="6"/>
        <end position="130"/>
    </location>
</feature>